<protein>
    <submittedName>
        <fullName evidence="2">Putative secreted protein</fullName>
    </submittedName>
</protein>
<organism evidence="2">
    <name type="scientific">Amblyomma triste</name>
    <name type="common">Neotropical tick</name>
    <dbReference type="NCBI Taxonomy" id="251400"/>
    <lineage>
        <taxon>Eukaryota</taxon>
        <taxon>Metazoa</taxon>
        <taxon>Ecdysozoa</taxon>
        <taxon>Arthropoda</taxon>
        <taxon>Chelicerata</taxon>
        <taxon>Arachnida</taxon>
        <taxon>Acari</taxon>
        <taxon>Parasitiformes</taxon>
        <taxon>Ixodida</taxon>
        <taxon>Ixodoidea</taxon>
        <taxon>Ixodidae</taxon>
        <taxon>Amblyomminae</taxon>
        <taxon>Amblyomma</taxon>
    </lineage>
</organism>
<sequence>MAEIFFLRKIIHIALINMVLSITFAYASHPKPKPLPPFCILLDKHTLPKNHSYITEKPCIKQWCNPENMKTEVIRCTGEKAPKCRLTGHNNLFPGCCDNLRYC</sequence>
<dbReference type="AlphaFoldDB" id="A0A023G422"/>
<feature type="transmembrane region" description="Helical" evidence="1">
    <location>
        <begin position="6"/>
        <end position="27"/>
    </location>
</feature>
<name>A0A023G422_AMBTT</name>
<evidence type="ECO:0000313" key="2">
    <source>
        <dbReference type="EMBL" id="JAC27628.1"/>
    </source>
</evidence>
<keyword evidence="1" id="KW-0812">Transmembrane</keyword>
<keyword evidence="1" id="KW-0472">Membrane</keyword>
<reference evidence="2" key="1">
    <citation type="submission" date="2014-03" db="EMBL/GenBank/DDBJ databases">
        <title>The sialotranscriptome of Amblyomma triste, Amblyomma parvum and Amblyomma cajennense ticks, uncovered by 454-based RNA-seq.</title>
        <authorList>
            <person name="Garcia G.R."/>
            <person name="Gardinassi L.G."/>
            <person name="Ribeiro J.M."/>
            <person name="Anatriello E."/>
            <person name="Ferreira B.R."/>
            <person name="Moreira H.N."/>
            <person name="Mafra C."/>
            <person name="Olegario M.M."/>
            <person name="Szabo P.J."/>
            <person name="Miranda-Santos I.K."/>
            <person name="Maruyama S.R."/>
        </authorList>
    </citation>
    <scope>NUCLEOTIDE SEQUENCE</scope>
    <source>
        <strain evidence="2">Mato Grasso do Sul</strain>
        <tissue evidence="2">Salivary glands</tissue>
    </source>
</reference>
<accession>A0A023G422</accession>
<keyword evidence="1" id="KW-1133">Transmembrane helix</keyword>
<dbReference type="EMBL" id="GBBM01007790">
    <property type="protein sequence ID" value="JAC27628.1"/>
    <property type="molecule type" value="mRNA"/>
</dbReference>
<proteinExistence type="evidence at transcript level"/>
<evidence type="ECO:0000256" key="1">
    <source>
        <dbReference type="SAM" id="Phobius"/>
    </source>
</evidence>